<feature type="transmembrane region" description="Helical" evidence="1">
    <location>
        <begin position="32"/>
        <end position="55"/>
    </location>
</feature>
<protein>
    <submittedName>
        <fullName evidence="2">Uncharacterized protein</fullName>
    </submittedName>
</protein>
<comment type="caution">
    <text evidence="2">The sequence shown here is derived from an EMBL/GenBank/DDBJ whole genome shotgun (WGS) entry which is preliminary data.</text>
</comment>
<keyword evidence="1" id="KW-1133">Transmembrane helix</keyword>
<proteinExistence type="predicted"/>
<organism evidence="2 3">
    <name type="scientific">Lysinibacillus parviboronicapiens</name>
    <dbReference type="NCBI Taxonomy" id="436516"/>
    <lineage>
        <taxon>Bacteria</taxon>
        <taxon>Bacillati</taxon>
        <taxon>Bacillota</taxon>
        <taxon>Bacilli</taxon>
        <taxon>Bacillales</taxon>
        <taxon>Bacillaceae</taxon>
        <taxon>Lysinibacillus</taxon>
    </lineage>
</organism>
<keyword evidence="3" id="KW-1185">Reference proteome</keyword>
<evidence type="ECO:0000313" key="3">
    <source>
        <dbReference type="Proteomes" id="UP001549363"/>
    </source>
</evidence>
<reference evidence="2 3" key="1">
    <citation type="submission" date="2024-06" db="EMBL/GenBank/DDBJ databases">
        <title>Sorghum-associated microbial communities from plants grown in Nebraska, USA.</title>
        <authorList>
            <person name="Schachtman D."/>
        </authorList>
    </citation>
    <scope>NUCLEOTIDE SEQUENCE [LARGE SCALE GENOMIC DNA]</scope>
    <source>
        <strain evidence="2 3">736</strain>
    </source>
</reference>
<dbReference type="EMBL" id="JBEPSB010000020">
    <property type="protein sequence ID" value="MET4562437.1"/>
    <property type="molecule type" value="Genomic_DNA"/>
</dbReference>
<sequence>MNRRFHFLTLIMGNLLTLGAIFVYAIQSQIQVALSTYGLVMGFLSTLLIFIFYLWGNDKPHVSNRFFK</sequence>
<dbReference type="RefSeq" id="WP_354472488.1">
    <property type="nucleotide sequence ID" value="NZ_JBEPSB010000020.1"/>
</dbReference>
<keyword evidence="1" id="KW-0812">Transmembrane</keyword>
<name>A0ABV2PNA9_9BACI</name>
<keyword evidence="1" id="KW-0472">Membrane</keyword>
<feature type="transmembrane region" description="Helical" evidence="1">
    <location>
        <begin position="7"/>
        <end position="26"/>
    </location>
</feature>
<accession>A0ABV2PNA9</accession>
<evidence type="ECO:0000313" key="2">
    <source>
        <dbReference type="EMBL" id="MET4562437.1"/>
    </source>
</evidence>
<evidence type="ECO:0000256" key="1">
    <source>
        <dbReference type="SAM" id="Phobius"/>
    </source>
</evidence>
<dbReference type="Proteomes" id="UP001549363">
    <property type="component" value="Unassembled WGS sequence"/>
</dbReference>
<gene>
    <name evidence="2" type="ORF">ABIA69_003627</name>
</gene>